<gene>
    <name evidence="3" type="ORF">EV192_11181</name>
</gene>
<dbReference type="Proteomes" id="UP000295680">
    <property type="component" value="Unassembled WGS sequence"/>
</dbReference>
<evidence type="ECO:0000256" key="1">
    <source>
        <dbReference type="SAM" id="MobiDB-lite"/>
    </source>
</evidence>
<keyword evidence="4" id="KW-1185">Reference proteome</keyword>
<name>A0A4R2J4W6_9PSEU</name>
<protein>
    <recommendedName>
        <fullName evidence="2">FtsH ternary system domain-containing protein</fullName>
    </recommendedName>
</protein>
<reference evidence="3 4" key="1">
    <citation type="submission" date="2019-03" db="EMBL/GenBank/DDBJ databases">
        <title>Genomic Encyclopedia of Type Strains, Phase IV (KMG-IV): sequencing the most valuable type-strain genomes for metagenomic binning, comparative biology and taxonomic classification.</title>
        <authorList>
            <person name="Goeker M."/>
        </authorList>
    </citation>
    <scope>NUCLEOTIDE SEQUENCE [LARGE SCALE GENOMIC DNA]</scope>
    <source>
        <strain evidence="3 4">DSM 45934</strain>
    </source>
</reference>
<feature type="region of interest" description="Disordered" evidence="1">
    <location>
        <begin position="57"/>
        <end position="90"/>
    </location>
</feature>
<dbReference type="RefSeq" id="WP_132123857.1">
    <property type="nucleotide sequence ID" value="NZ_SLWS01000011.1"/>
</dbReference>
<feature type="domain" description="FtsH ternary system" evidence="2">
    <location>
        <begin position="1"/>
        <end position="66"/>
    </location>
</feature>
<dbReference type="InterPro" id="IPR045481">
    <property type="entry name" value="fvmX3"/>
</dbReference>
<feature type="compositionally biased region" description="Basic and acidic residues" evidence="1">
    <location>
        <begin position="80"/>
        <end position="90"/>
    </location>
</feature>
<dbReference type="EMBL" id="SLWS01000011">
    <property type="protein sequence ID" value="TCO52887.1"/>
    <property type="molecule type" value="Genomic_DNA"/>
</dbReference>
<accession>A0A4R2J4W6</accession>
<evidence type="ECO:0000313" key="3">
    <source>
        <dbReference type="EMBL" id="TCO52887.1"/>
    </source>
</evidence>
<organism evidence="3 4">
    <name type="scientific">Actinocrispum wychmicini</name>
    <dbReference type="NCBI Taxonomy" id="1213861"/>
    <lineage>
        <taxon>Bacteria</taxon>
        <taxon>Bacillati</taxon>
        <taxon>Actinomycetota</taxon>
        <taxon>Actinomycetes</taxon>
        <taxon>Pseudonocardiales</taxon>
        <taxon>Pseudonocardiaceae</taxon>
        <taxon>Actinocrispum</taxon>
    </lineage>
</organism>
<comment type="caution">
    <text evidence="3">The sequence shown here is derived from an EMBL/GenBank/DDBJ whole genome shotgun (WGS) entry which is preliminary data.</text>
</comment>
<dbReference type="AlphaFoldDB" id="A0A4R2J4W6"/>
<dbReference type="Pfam" id="PF19999">
    <property type="entry name" value="fvmX3"/>
    <property type="match status" value="1"/>
</dbReference>
<sequence length="90" mass="10121">MRVKVRFRVNAETGEVEQFLIEDISTAVEPEHDKVHDRIAHEVGKVVERRPAPEQVTDALAGDTPPLVYQPGDLLPSAGDQHREREKANE</sequence>
<proteinExistence type="predicted"/>
<dbReference type="OrthoDB" id="4286432at2"/>
<evidence type="ECO:0000259" key="2">
    <source>
        <dbReference type="Pfam" id="PF19999"/>
    </source>
</evidence>
<evidence type="ECO:0000313" key="4">
    <source>
        <dbReference type="Proteomes" id="UP000295680"/>
    </source>
</evidence>